<feature type="domain" description="Alcohol dehydrogenase iron-type/glycerol dehydrogenase GldA" evidence="5">
    <location>
        <begin position="11"/>
        <end position="189"/>
    </location>
</feature>
<dbReference type="GO" id="GO:0004022">
    <property type="term" value="F:alcohol dehydrogenase (NAD+) activity"/>
    <property type="evidence" value="ECO:0007669"/>
    <property type="project" value="TreeGrafter"/>
</dbReference>
<dbReference type="eggNOG" id="COG1454">
    <property type="taxonomic scope" value="Bacteria"/>
</dbReference>
<dbReference type="Gene3D" id="1.20.1090.10">
    <property type="entry name" value="Dehydroquinate synthase-like - alpha domain"/>
    <property type="match status" value="1"/>
</dbReference>
<dbReference type="EMBL" id="CP003190">
    <property type="protein sequence ID" value="AGL84729.1"/>
    <property type="molecule type" value="Genomic_DNA"/>
</dbReference>
<protein>
    <submittedName>
        <fullName evidence="7">1,3-propanediol dehydrogenase DhaT</fullName>
        <ecNumber evidence="7">1.1.1.202</ecNumber>
    </submittedName>
</protein>
<dbReference type="GO" id="GO:0046872">
    <property type="term" value="F:metal ion binding"/>
    <property type="evidence" value="ECO:0007669"/>
    <property type="project" value="InterPro"/>
</dbReference>
<dbReference type="InterPro" id="IPR056798">
    <property type="entry name" value="ADH_Fe_C"/>
</dbReference>
<dbReference type="InterPro" id="IPR018211">
    <property type="entry name" value="ADH_Fe_CS"/>
</dbReference>
<evidence type="ECO:0000313" key="7">
    <source>
        <dbReference type="EMBL" id="AGL84729.1"/>
    </source>
</evidence>
<evidence type="ECO:0000313" key="8">
    <source>
        <dbReference type="Proteomes" id="UP000013940"/>
    </source>
</evidence>
<accession>A0A2C9EMB3</accession>
<dbReference type="GeneID" id="57475953"/>
<keyword evidence="4" id="KW-0520">NAD</keyword>
<name>A0A2C9EMB3_PSEPH</name>
<evidence type="ECO:0000256" key="4">
    <source>
        <dbReference type="ARBA" id="ARBA00023027"/>
    </source>
</evidence>
<dbReference type="CDD" id="cd14861">
    <property type="entry name" value="Fe-ADH-like"/>
    <property type="match status" value="1"/>
</dbReference>
<dbReference type="RefSeq" id="WP_011061202.1">
    <property type="nucleotide sequence ID" value="NC_021237.1"/>
</dbReference>
<dbReference type="Pfam" id="PF25137">
    <property type="entry name" value="ADH_Fe_C"/>
    <property type="match status" value="1"/>
</dbReference>
<dbReference type="InterPro" id="IPR039697">
    <property type="entry name" value="Alcohol_dehydrogenase_Fe"/>
</dbReference>
<gene>
    <name evidence="7" type="primary">dhaT2</name>
    <name evidence="7" type="ORF">PFLCHA0_c29590</name>
</gene>
<dbReference type="Pfam" id="PF00465">
    <property type="entry name" value="Fe-ADH"/>
    <property type="match status" value="1"/>
</dbReference>
<evidence type="ECO:0000256" key="3">
    <source>
        <dbReference type="ARBA" id="ARBA00023002"/>
    </source>
</evidence>
<organism evidence="7 8">
    <name type="scientific">Pseudomonas protegens (strain DSM 19095 / LMG 27888 / CFBP 6595 / CHA0)</name>
    <dbReference type="NCBI Taxonomy" id="1124983"/>
    <lineage>
        <taxon>Bacteria</taxon>
        <taxon>Pseudomonadati</taxon>
        <taxon>Pseudomonadota</taxon>
        <taxon>Gammaproteobacteria</taxon>
        <taxon>Pseudomonadales</taxon>
        <taxon>Pseudomonadaceae</taxon>
        <taxon>Pseudomonas</taxon>
    </lineage>
</organism>
<dbReference type="PANTHER" id="PTHR11496:SF102">
    <property type="entry name" value="ALCOHOL DEHYDROGENASE 4"/>
    <property type="match status" value="1"/>
</dbReference>
<evidence type="ECO:0000256" key="2">
    <source>
        <dbReference type="ARBA" id="ARBA00007358"/>
    </source>
</evidence>
<dbReference type="PROSITE" id="PS00913">
    <property type="entry name" value="ADH_IRON_1"/>
    <property type="match status" value="1"/>
</dbReference>
<dbReference type="GO" id="GO:0047516">
    <property type="term" value="F:1,3-propanediol dehydrogenase activity"/>
    <property type="evidence" value="ECO:0007669"/>
    <property type="project" value="UniProtKB-EC"/>
</dbReference>
<dbReference type="PANTHER" id="PTHR11496">
    <property type="entry name" value="ALCOHOL DEHYDROGENASE"/>
    <property type="match status" value="1"/>
</dbReference>
<dbReference type="FunFam" id="1.20.1090.10:FF:000001">
    <property type="entry name" value="Aldehyde-alcohol dehydrogenase"/>
    <property type="match status" value="1"/>
</dbReference>
<evidence type="ECO:0000259" key="5">
    <source>
        <dbReference type="Pfam" id="PF00465"/>
    </source>
</evidence>
<feature type="domain" description="Fe-containing alcohol dehydrogenase-like C-terminal" evidence="6">
    <location>
        <begin position="200"/>
        <end position="388"/>
    </location>
</feature>
<dbReference type="EC" id="1.1.1.202" evidence="7"/>
<keyword evidence="3 7" id="KW-0560">Oxidoreductase</keyword>
<dbReference type="InterPro" id="IPR001670">
    <property type="entry name" value="ADH_Fe/GldA"/>
</dbReference>
<comment type="cofactor">
    <cofactor evidence="1">
        <name>Fe cation</name>
        <dbReference type="ChEBI" id="CHEBI:24875"/>
    </cofactor>
</comment>
<evidence type="ECO:0000259" key="6">
    <source>
        <dbReference type="Pfam" id="PF25137"/>
    </source>
</evidence>
<proteinExistence type="inferred from homology"/>
<evidence type="ECO:0000256" key="1">
    <source>
        <dbReference type="ARBA" id="ARBA00001962"/>
    </source>
</evidence>
<dbReference type="Proteomes" id="UP000013940">
    <property type="component" value="Chromosome"/>
</dbReference>
<dbReference type="Gene3D" id="3.40.50.1970">
    <property type="match status" value="1"/>
</dbReference>
<reference evidence="8" key="1">
    <citation type="journal article" date="2014" name="Genome Announc.">
        <title>Full-genome sequence of the plant growth-promoting bacterium Pseudomonas protegens CHA0.</title>
        <authorList>
            <person name="Jousset A."/>
            <person name="Schuldes J."/>
            <person name="Keel C."/>
            <person name="Maurhofer M."/>
            <person name="Daniel R."/>
            <person name="Scheu S."/>
            <person name="Thuermer A."/>
        </authorList>
    </citation>
    <scope>NUCLEOTIDE SEQUENCE [LARGE SCALE GENOMIC DNA]</scope>
    <source>
        <strain evidence="8">DSM 19095 / LMG 27888 / CFBP 6595 / CHA0</strain>
    </source>
</reference>
<sequence length="398" mass="42540">MPPSIHYWNYPTEIFCGAEALHGLAQRCALLGMARPLLVTDPGMLELEPFGLLTAHLEQSRQGFAVFAELASNPSLDDVQRGVQAFRAGGHDSLIALGGGSAMDAAKGIALAAVDPQGLQRFEWSQVIEHYPSLSDFPRLGLPPLIALPTTAGTGSELGREAVLTDSQQQVKRVISHPELLPACVILDPLLTRGLPPALTAATGMDALTHHIEAFCSPLYHPMSSAIAVEGMRLVQQHLRRAVSHGQDLDAREGMLVASAMAAVAFQKGLGGVHALAHPLGARYHRHHGLLNAVLLPYVLVANQPVIAEEIGRLARYLDLPRGDFQGFLDWILALRAELGIPHCLADIGLDSHEAEWVGAQALADISSSDTNARPLSAADYSQIFRNAVHGVLPGARP</sequence>
<dbReference type="HOGENOM" id="CLU_007207_0_0_6"/>
<dbReference type="FunFam" id="3.40.50.1970:FF:000003">
    <property type="entry name" value="Alcohol dehydrogenase, iron-containing"/>
    <property type="match status" value="1"/>
</dbReference>
<dbReference type="KEGG" id="pprc:PFLCHA0_c29590"/>
<comment type="similarity">
    <text evidence="2">Belongs to the iron-containing alcohol dehydrogenase family.</text>
</comment>
<dbReference type="AlphaFoldDB" id="A0A2C9EMB3"/>
<dbReference type="SUPFAM" id="SSF56796">
    <property type="entry name" value="Dehydroquinate synthase-like"/>
    <property type="match status" value="1"/>
</dbReference>